<feature type="region of interest" description="Disordered" evidence="1">
    <location>
        <begin position="79"/>
        <end position="181"/>
    </location>
</feature>
<evidence type="ECO:0000313" key="3">
    <source>
        <dbReference type="Proteomes" id="UP001280581"/>
    </source>
</evidence>
<comment type="caution">
    <text evidence="2">The sequence shown here is derived from an EMBL/GenBank/DDBJ whole genome shotgun (WGS) entry which is preliminary data.</text>
</comment>
<organism evidence="2 3">
    <name type="scientific">Pseudopithomyces chartarum</name>
    <dbReference type="NCBI Taxonomy" id="1892770"/>
    <lineage>
        <taxon>Eukaryota</taxon>
        <taxon>Fungi</taxon>
        <taxon>Dikarya</taxon>
        <taxon>Ascomycota</taxon>
        <taxon>Pezizomycotina</taxon>
        <taxon>Dothideomycetes</taxon>
        <taxon>Pleosporomycetidae</taxon>
        <taxon>Pleosporales</taxon>
        <taxon>Massarineae</taxon>
        <taxon>Didymosphaeriaceae</taxon>
        <taxon>Pseudopithomyces</taxon>
    </lineage>
</organism>
<dbReference type="Proteomes" id="UP001280581">
    <property type="component" value="Unassembled WGS sequence"/>
</dbReference>
<evidence type="ECO:0000256" key="1">
    <source>
        <dbReference type="SAM" id="MobiDB-lite"/>
    </source>
</evidence>
<reference evidence="2 3" key="1">
    <citation type="submission" date="2021-02" db="EMBL/GenBank/DDBJ databases">
        <title>Genome assembly of Pseudopithomyces chartarum.</title>
        <authorList>
            <person name="Jauregui R."/>
            <person name="Singh J."/>
            <person name="Voisey C."/>
        </authorList>
    </citation>
    <scope>NUCLEOTIDE SEQUENCE [LARGE SCALE GENOMIC DNA]</scope>
    <source>
        <strain evidence="2 3">AGR01</strain>
    </source>
</reference>
<gene>
    <name evidence="2" type="ORF">GRF29_19g2514981</name>
</gene>
<evidence type="ECO:0000313" key="2">
    <source>
        <dbReference type="EMBL" id="KAK3215190.1"/>
    </source>
</evidence>
<sequence length="258" mass="27755">MSLVDALVDDDLRPYYRLSDDDGSSSQAHHQGNRKVVQGACAWDFSGPPRGQPPLLRRDDRWTRTIPVRAYVPFLPSAAPKADLSSGRLQAGTVPAGRLPDDAAESPLLDQDLPPQHRSSRPYLLGCPQEQLVPGSADPHHPPVDSGLAGSPQSRRSVGQRRGAAVEGGPKPGHRDRKGVDGKVCQGLISADGKSIAVMDQGEKLRLTVNANPWSLDLPGDGDVFDGGDNDRVSDDTSGDEDYVRRPPKPAEPWSPIF</sequence>
<feature type="region of interest" description="Disordered" evidence="1">
    <location>
        <begin position="215"/>
        <end position="258"/>
    </location>
</feature>
<protein>
    <submittedName>
        <fullName evidence="2">Uncharacterized protein</fullName>
    </submittedName>
</protein>
<name>A0AAN6M4Q1_9PLEO</name>
<accession>A0AAN6M4Q1</accession>
<proteinExistence type="predicted"/>
<keyword evidence="3" id="KW-1185">Reference proteome</keyword>
<dbReference type="EMBL" id="WVTA01000003">
    <property type="protein sequence ID" value="KAK3215190.1"/>
    <property type="molecule type" value="Genomic_DNA"/>
</dbReference>
<dbReference type="AlphaFoldDB" id="A0AAN6M4Q1"/>